<sequence>MYSAHNRHYGIVFNSSHVHPTIEEAYPLPKLHHWLSEREEEAAFAEFQRQKLARLQQLLRKGFPLDKDDESLRQRLLIGLFPLPAIDELTDLGALEGRSHPLLQQLNLSPLQREWELMTMEERMSHMPPGRRTLPRPGDRLLAINGQLVRQGVRAKSLGGWDHSETLRMLEHVGSTDPQYSTPPRWDERMMATVLSRQLWECEDISRLDVHPLTWTKLESAPTGMRLELGCEGQACLSKALERETSSHPSTTAITLSRKEYLQLGLSNVPGRSHYIELTEVRRGWRYLKPAADSISRASYYVVARVQLPGRKLAESITSRKQYPYLSARVDVDLHLGTSQHLDEQVRDSSHISFGDGKMFMPIVELPCCVTHYDRYNEQPHAMAGASACERVLHDLALDTLSGVGMIDDKDQNVVHREAVSARSQSTTLTFGKMLLQGVGLRVTGRTNACAFGLKTSH</sequence>
<comment type="caution">
    <text evidence="1">The sequence shown here is derived from an EMBL/GenBank/DDBJ whole genome shotgun (WGS) entry which is preliminary data.</text>
</comment>
<gene>
    <name evidence="1" type="ORF">AB1Y20_018542</name>
</gene>
<name>A0AB34JS81_PRYPA</name>
<reference evidence="1 2" key="1">
    <citation type="journal article" date="2024" name="Science">
        <title>Giant polyketide synthase enzymes in the biosynthesis of giant marine polyether toxins.</title>
        <authorList>
            <person name="Fallon T.R."/>
            <person name="Shende V.V."/>
            <person name="Wierzbicki I.H."/>
            <person name="Pendleton A.L."/>
            <person name="Watervoot N.F."/>
            <person name="Auber R.P."/>
            <person name="Gonzalez D.J."/>
            <person name="Wisecaver J.H."/>
            <person name="Moore B.S."/>
        </authorList>
    </citation>
    <scope>NUCLEOTIDE SEQUENCE [LARGE SCALE GENOMIC DNA]</scope>
    <source>
        <strain evidence="1 2">12B1</strain>
    </source>
</reference>
<accession>A0AB34JS81</accession>
<keyword evidence="2" id="KW-1185">Reference proteome</keyword>
<proteinExistence type="predicted"/>
<dbReference type="Proteomes" id="UP001515480">
    <property type="component" value="Unassembled WGS sequence"/>
</dbReference>
<dbReference type="AlphaFoldDB" id="A0AB34JS81"/>
<dbReference type="EMBL" id="JBGBPQ010000005">
    <property type="protein sequence ID" value="KAL1523606.1"/>
    <property type="molecule type" value="Genomic_DNA"/>
</dbReference>
<organism evidence="1 2">
    <name type="scientific">Prymnesium parvum</name>
    <name type="common">Toxic golden alga</name>
    <dbReference type="NCBI Taxonomy" id="97485"/>
    <lineage>
        <taxon>Eukaryota</taxon>
        <taxon>Haptista</taxon>
        <taxon>Haptophyta</taxon>
        <taxon>Prymnesiophyceae</taxon>
        <taxon>Prymnesiales</taxon>
        <taxon>Prymnesiaceae</taxon>
        <taxon>Prymnesium</taxon>
    </lineage>
</organism>
<evidence type="ECO:0000313" key="1">
    <source>
        <dbReference type="EMBL" id="KAL1523606.1"/>
    </source>
</evidence>
<evidence type="ECO:0000313" key="2">
    <source>
        <dbReference type="Proteomes" id="UP001515480"/>
    </source>
</evidence>
<protein>
    <submittedName>
        <fullName evidence="1">Uncharacterized protein</fullName>
    </submittedName>
</protein>